<reference evidence="2 3" key="1">
    <citation type="submission" date="2024-06" db="EMBL/GenBank/DDBJ databases">
        <title>The Natural Products Discovery Center: Release of the First 8490 Sequenced Strains for Exploring Actinobacteria Biosynthetic Diversity.</title>
        <authorList>
            <person name="Kalkreuter E."/>
            <person name="Kautsar S.A."/>
            <person name="Yang D."/>
            <person name="Bader C.D."/>
            <person name="Teijaro C.N."/>
            <person name="Fluegel L."/>
            <person name="Davis C.M."/>
            <person name="Simpson J.R."/>
            <person name="Lauterbach L."/>
            <person name="Steele A.D."/>
            <person name="Gui C."/>
            <person name="Meng S."/>
            <person name="Li G."/>
            <person name="Viehrig K."/>
            <person name="Ye F."/>
            <person name="Su P."/>
            <person name="Kiefer A.F."/>
            <person name="Nichols A."/>
            <person name="Cepeda A.J."/>
            <person name="Yan W."/>
            <person name="Fan B."/>
            <person name="Jiang Y."/>
            <person name="Adhikari A."/>
            <person name="Zheng C.-J."/>
            <person name="Schuster L."/>
            <person name="Cowan T.M."/>
            <person name="Smanski M.J."/>
            <person name="Chevrette M.G."/>
            <person name="De Carvalho L.P.S."/>
            <person name="Shen B."/>
        </authorList>
    </citation>
    <scope>NUCLEOTIDE SEQUENCE [LARGE SCALE GENOMIC DNA]</scope>
    <source>
        <strain evidence="2 3">NPDC045705</strain>
    </source>
</reference>
<proteinExistence type="predicted"/>
<sequence length="254" mass="26412">MRANRKLWAVATVCVAVVAGVTGCSKGEDKPADPFTGLTADAIADKAVETTKSATALRMSGTSKTDGEELTVDFSVDDKGNCKGTMQAPKGGKAELVGTGGASYMKGDDAFWRSSGGEDGASADESGAMAEMLKGRWLKMPADAGSDDPSAFCDLKTIVKDMDEETPRKGMTRGADADVDGKPAATLTKKGEKGETTTFYVAKDAAKPYILRVVETGGEEPGTITLSDFDKPVTAKAPSADQIVDMEELMKGAS</sequence>
<evidence type="ECO:0000256" key="1">
    <source>
        <dbReference type="SAM" id="MobiDB-lite"/>
    </source>
</evidence>
<evidence type="ECO:0000313" key="2">
    <source>
        <dbReference type="EMBL" id="MEU7295120.1"/>
    </source>
</evidence>
<keyword evidence="3" id="KW-1185">Reference proteome</keyword>
<dbReference type="RefSeq" id="WP_359209077.1">
    <property type="nucleotide sequence ID" value="NZ_JBEZAM010000022.1"/>
</dbReference>
<evidence type="ECO:0000313" key="3">
    <source>
        <dbReference type="Proteomes" id="UP001551210"/>
    </source>
</evidence>
<dbReference type="PROSITE" id="PS51257">
    <property type="entry name" value="PROKAR_LIPOPROTEIN"/>
    <property type="match status" value="1"/>
</dbReference>
<comment type="caution">
    <text evidence="2">The sequence shown here is derived from an EMBL/GenBank/DDBJ whole genome shotgun (WGS) entry which is preliminary data.</text>
</comment>
<dbReference type="Gene3D" id="2.50.20.20">
    <property type="match status" value="1"/>
</dbReference>
<accession>A0ABV3CY36</accession>
<dbReference type="EMBL" id="JBEZAM010000022">
    <property type="protein sequence ID" value="MEU7295120.1"/>
    <property type="molecule type" value="Genomic_DNA"/>
</dbReference>
<organism evidence="2 3">
    <name type="scientific">Streptomyces exfoliatus</name>
    <name type="common">Streptomyces hydrogenans</name>
    <dbReference type="NCBI Taxonomy" id="1905"/>
    <lineage>
        <taxon>Bacteria</taxon>
        <taxon>Bacillati</taxon>
        <taxon>Actinomycetota</taxon>
        <taxon>Actinomycetes</taxon>
        <taxon>Kitasatosporales</taxon>
        <taxon>Streptomycetaceae</taxon>
        <taxon>Streptomyces</taxon>
    </lineage>
</organism>
<feature type="region of interest" description="Disordered" evidence="1">
    <location>
        <begin position="166"/>
        <end position="185"/>
    </location>
</feature>
<dbReference type="Proteomes" id="UP001551210">
    <property type="component" value="Unassembled WGS sequence"/>
</dbReference>
<evidence type="ECO:0008006" key="4">
    <source>
        <dbReference type="Google" id="ProtNLM"/>
    </source>
</evidence>
<protein>
    <recommendedName>
        <fullName evidence="4">Lipoprotein</fullName>
    </recommendedName>
</protein>
<name>A0ABV3CY36_STREX</name>
<gene>
    <name evidence="2" type="ORF">AB0A76_18165</name>
</gene>